<comment type="cofactor">
    <cofactor evidence="14">
        <name>Zn(2+)</name>
        <dbReference type="ChEBI" id="CHEBI:29105"/>
    </cofactor>
    <text evidence="14">Binds 1 zinc ion per subunit.</text>
</comment>
<evidence type="ECO:0000313" key="17">
    <source>
        <dbReference type="EMBL" id="MDG0858258.1"/>
    </source>
</evidence>
<dbReference type="GO" id="GO:0006419">
    <property type="term" value="P:alanyl-tRNA aminoacylation"/>
    <property type="evidence" value="ECO:0007669"/>
    <property type="project" value="UniProtKB-UniRule"/>
</dbReference>
<feature type="coiled-coil region" evidence="15">
    <location>
        <begin position="731"/>
        <end position="761"/>
    </location>
</feature>
<comment type="similarity">
    <text evidence="1 14">Belongs to the class-II aminoacyl-tRNA synthetase family.</text>
</comment>
<evidence type="ECO:0000256" key="15">
    <source>
        <dbReference type="SAM" id="Coils"/>
    </source>
</evidence>
<dbReference type="SUPFAM" id="SSF50447">
    <property type="entry name" value="Translation proteins"/>
    <property type="match status" value="1"/>
</dbReference>
<keyword evidence="3 14" id="KW-0820">tRNA-binding</keyword>
<comment type="caution">
    <text evidence="17">The sequence shown here is derived from an EMBL/GenBank/DDBJ whole genome shotgun (WGS) entry which is preliminary data.</text>
</comment>
<gene>
    <name evidence="14 17" type="primary">alaS</name>
    <name evidence="17" type="ORF">M4L21_02875</name>
</gene>
<keyword evidence="6 14" id="KW-0547">Nucleotide-binding</keyword>
<dbReference type="GO" id="GO:0005829">
    <property type="term" value="C:cytosol"/>
    <property type="evidence" value="ECO:0007669"/>
    <property type="project" value="TreeGrafter"/>
</dbReference>
<dbReference type="GO" id="GO:0004813">
    <property type="term" value="F:alanine-tRNA ligase activity"/>
    <property type="evidence" value="ECO:0007669"/>
    <property type="project" value="UniProtKB-UniRule"/>
</dbReference>
<dbReference type="GO" id="GO:0002161">
    <property type="term" value="F:aminoacyl-tRNA deacylase activity"/>
    <property type="evidence" value="ECO:0007669"/>
    <property type="project" value="TreeGrafter"/>
</dbReference>
<dbReference type="SMART" id="SM00863">
    <property type="entry name" value="tRNA_SAD"/>
    <property type="match status" value="1"/>
</dbReference>
<evidence type="ECO:0000256" key="1">
    <source>
        <dbReference type="ARBA" id="ARBA00008226"/>
    </source>
</evidence>
<evidence type="ECO:0000256" key="14">
    <source>
        <dbReference type="HAMAP-Rule" id="MF_00036"/>
    </source>
</evidence>
<feature type="coiled-coil region" evidence="15">
    <location>
        <begin position="411"/>
        <end position="438"/>
    </location>
</feature>
<evidence type="ECO:0000256" key="6">
    <source>
        <dbReference type="ARBA" id="ARBA00022741"/>
    </source>
</evidence>
<keyword evidence="11 14" id="KW-0030">Aminoacyl-tRNA synthetase</keyword>
<dbReference type="SUPFAM" id="SSF55186">
    <property type="entry name" value="ThrRS/AlaRS common domain"/>
    <property type="match status" value="1"/>
</dbReference>
<dbReference type="PANTHER" id="PTHR11777:SF9">
    <property type="entry name" value="ALANINE--TRNA LIGASE, CYTOPLASMIC"/>
    <property type="match status" value="1"/>
</dbReference>
<keyword evidence="8 14" id="KW-0067">ATP-binding</keyword>
<dbReference type="NCBIfam" id="TIGR00344">
    <property type="entry name" value="alaS"/>
    <property type="match status" value="1"/>
</dbReference>
<dbReference type="EC" id="6.1.1.7" evidence="14"/>
<evidence type="ECO:0000256" key="7">
    <source>
        <dbReference type="ARBA" id="ARBA00022833"/>
    </source>
</evidence>
<keyword evidence="15" id="KW-0175">Coiled coil</keyword>
<dbReference type="GO" id="GO:0008270">
    <property type="term" value="F:zinc ion binding"/>
    <property type="evidence" value="ECO:0007669"/>
    <property type="project" value="UniProtKB-UniRule"/>
</dbReference>
<dbReference type="InterPro" id="IPR045864">
    <property type="entry name" value="aa-tRNA-synth_II/BPL/LPL"/>
</dbReference>
<dbReference type="GO" id="GO:0016740">
    <property type="term" value="F:transferase activity"/>
    <property type="evidence" value="ECO:0007669"/>
    <property type="project" value="UniProtKB-ARBA"/>
</dbReference>
<keyword evidence="4 14" id="KW-0436">Ligase</keyword>
<dbReference type="InterPro" id="IPR018163">
    <property type="entry name" value="Thr/Ala-tRNA-synth_IIc_edit"/>
</dbReference>
<dbReference type="Gene3D" id="3.30.930.10">
    <property type="entry name" value="Bira Bifunctional Protein, Domain 2"/>
    <property type="match status" value="1"/>
</dbReference>
<feature type="binding site" evidence="14">
    <location>
        <position position="671"/>
    </location>
    <ligand>
        <name>Zn(2+)</name>
        <dbReference type="ChEBI" id="CHEBI:29105"/>
    </ligand>
</feature>
<feature type="binding site" evidence="14">
    <location>
        <position position="569"/>
    </location>
    <ligand>
        <name>Zn(2+)</name>
        <dbReference type="ChEBI" id="CHEBI:29105"/>
    </ligand>
</feature>
<dbReference type="Pfam" id="PF02272">
    <property type="entry name" value="DHHA1"/>
    <property type="match status" value="1"/>
</dbReference>
<protein>
    <recommendedName>
        <fullName evidence="14">Alanine--tRNA ligase</fullName>
        <ecNumber evidence="14">6.1.1.7</ecNumber>
    </recommendedName>
    <alternativeName>
        <fullName evidence="14">Alanyl-tRNA synthetase</fullName>
        <shortName evidence="14">AlaRS</shortName>
    </alternativeName>
</protein>
<comment type="catalytic activity">
    <reaction evidence="13 14">
        <text>tRNA(Ala) + L-alanine + ATP = L-alanyl-tRNA(Ala) + AMP + diphosphate</text>
        <dbReference type="Rhea" id="RHEA:12540"/>
        <dbReference type="Rhea" id="RHEA-COMP:9657"/>
        <dbReference type="Rhea" id="RHEA-COMP:9923"/>
        <dbReference type="ChEBI" id="CHEBI:30616"/>
        <dbReference type="ChEBI" id="CHEBI:33019"/>
        <dbReference type="ChEBI" id="CHEBI:57972"/>
        <dbReference type="ChEBI" id="CHEBI:78442"/>
        <dbReference type="ChEBI" id="CHEBI:78497"/>
        <dbReference type="ChEBI" id="CHEBI:456215"/>
        <dbReference type="EC" id="6.1.1.7"/>
    </reaction>
</comment>
<dbReference type="PANTHER" id="PTHR11777">
    <property type="entry name" value="ALANYL-TRNA SYNTHETASE"/>
    <property type="match status" value="1"/>
</dbReference>
<dbReference type="InterPro" id="IPR012947">
    <property type="entry name" value="tRNA_SAD"/>
</dbReference>
<reference evidence="17" key="1">
    <citation type="submission" date="2022-05" db="EMBL/GenBank/DDBJ databases">
        <title>Comparative genomics of Staphylococcus equorum isolates.</title>
        <authorList>
            <person name="Luelf R.H."/>
        </authorList>
    </citation>
    <scope>NUCLEOTIDE SEQUENCE</scope>
    <source>
        <strain evidence="17">TMW 2.2343</strain>
    </source>
</reference>
<evidence type="ECO:0000256" key="9">
    <source>
        <dbReference type="ARBA" id="ARBA00022884"/>
    </source>
</evidence>
<dbReference type="InterPro" id="IPR018165">
    <property type="entry name" value="Ala-tRNA-synth_IIc_core"/>
</dbReference>
<dbReference type="InterPro" id="IPR003156">
    <property type="entry name" value="DHHA1_dom"/>
</dbReference>
<evidence type="ECO:0000256" key="10">
    <source>
        <dbReference type="ARBA" id="ARBA00022917"/>
    </source>
</evidence>
<dbReference type="FunFam" id="3.30.54.20:FF:000001">
    <property type="entry name" value="Alanine--tRNA ligase"/>
    <property type="match status" value="1"/>
</dbReference>
<dbReference type="Pfam" id="PF01411">
    <property type="entry name" value="tRNA-synt_2c"/>
    <property type="match status" value="1"/>
</dbReference>
<dbReference type="SUPFAM" id="SSF55681">
    <property type="entry name" value="Class II aaRS and biotin synthetases"/>
    <property type="match status" value="1"/>
</dbReference>
<dbReference type="InterPro" id="IPR050058">
    <property type="entry name" value="Ala-tRNA_ligase"/>
</dbReference>
<sequence length="876" mass="98860">MKNLKASEIRQSFIDYFVEQGHMVEPSAPLVPIDDDSLLWINSGVATLKKYFDGRETPRKPRIVNSQKAIRTNDIENVGFTARHHTFFEMLGNFSIGDYFKKEAIQFAWEFLTSEKWMAMDPKLLYVTVHPEDVEAYRIWNEEMGLEESRIIRIEGNFWDIGEGPSGPNTEIFYDRGDQFGHDDPEEEVYPGGENERFLEVWNLVFSEFNHNKDHTYTPLPNQNIDTGMGLERMASIAQNVRTNYETDLFMPIIHEVEAVSGKKYLEKDAYDVAFKVISDHIRTIAFAIADGALPANEGRGYVLRRLLRRAVRFSQSLEINEPFMYQLVDIVADIMEPYYPNVKEKSDFIKRVIKSEEERFHETLEEGLAILNNLVVKAKDSTQEISGKDAFKLYDTYGFPVELTEEIATQENLNVDMQTFEIEMQQQRDRARQARQSSQSMQIQSEVLKKITTESKFVGYDVTEKATTITDIIYNGELVDTVEAGEAIHFVLNETPFYAVSGGQVADQGIISNEQFETAVTEVTKAPNGQNLHRGEVQFGTVKKGAEVSASVNHEDRRAIKKNHSATHLLHAALKEVLGDHVNQAGSLVEADRLRFDFSHFGPMSQVEIDRVEQRVNEEIWNSIDVNIQEMPIDEAKQIGAMALFGEKYGDVVRVVNMAPYSIELCGGIHVNNTSEIGLFKIVSESGTGAGVRRIEAFTSKSAFLYLESVQENFNAVKSQVKVKTDEQVLEKVMQMQTDEKELKKQLEQKNKEVTALKMGDITDQVEDINGLKVLATEVEVTNAKAIRETMDDFKSKLQDTVIVLVSNIDGKVSLVATVPKELTAKVKAGDIIKNMAPIVGGKGGGRPDMAQGGGTQPENITESLRFIKDYIKTL</sequence>
<dbReference type="Gene3D" id="2.40.30.130">
    <property type="match status" value="1"/>
</dbReference>
<keyword evidence="7 14" id="KW-0862">Zinc</keyword>
<dbReference type="Proteomes" id="UP001152302">
    <property type="component" value="Unassembled WGS sequence"/>
</dbReference>
<dbReference type="Gene3D" id="3.30.54.20">
    <property type="match status" value="1"/>
</dbReference>
<evidence type="ECO:0000256" key="11">
    <source>
        <dbReference type="ARBA" id="ARBA00023146"/>
    </source>
</evidence>
<evidence type="ECO:0000256" key="2">
    <source>
        <dbReference type="ARBA" id="ARBA00022490"/>
    </source>
</evidence>
<dbReference type="PRINTS" id="PR00980">
    <property type="entry name" value="TRNASYNTHALA"/>
</dbReference>
<keyword evidence="10 14" id="KW-0648">Protein biosynthesis</keyword>
<dbReference type="AlphaFoldDB" id="A0A9X4L833"/>
<feature type="binding site" evidence="14">
    <location>
        <position position="667"/>
    </location>
    <ligand>
        <name>Zn(2+)</name>
        <dbReference type="ChEBI" id="CHEBI:29105"/>
    </ligand>
</feature>
<keyword evidence="5 14" id="KW-0479">Metal-binding</keyword>
<dbReference type="GO" id="GO:0140096">
    <property type="term" value="F:catalytic activity, acting on a protein"/>
    <property type="evidence" value="ECO:0007669"/>
    <property type="project" value="UniProtKB-ARBA"/>
</dbReference>
<dbReference type="GO" id="GO:0005524">
    <property type="term" value="F:ATP binding"/>
    <property type="evidence" value="ECO:0007669"/>
    <property type="project" value="UniProtKB-UniRule"/>
</dbReference>
<keyword evidence="2 14" id="KW-0963">Cytoplasm</keyword>
<dbReference type="FunFam" id="3.10.310.40:FF:000001">
    <property type="entry name" value="Alanine--tRNA ligase"/>
    <property type="match status" value="1"/>
</dbReference>
<dbReference type="InterPro" id="IPR023033">
    <property type="entry name" value="Ala_tRNA_ligase_euk/bac"/>
</dbReference>
<dbReference type="PROSITE" id="PS50860">
    <property type="entry name" value="AA_TRNA_LIGASE_II_ALA"/>
    <property type="match status" value="1"/>
</dbReference>
<dbReference type="Gene3D" id="3.10.310.40">
    <property type="match status" value="1"/>
</dbReference>
<evidence type="ECO:0000256" key="3">
    <source>
        <dbReference type="ARBA" id="ARBA00022555"/>
    </source>
</evidence>
<evidence type="ECO:0000313" key="18">
    <source>
        <dbReference type="Proteomes" id="UP001152302"/>
    </source>
</evidence>
<dbReference type="RefSeq" id="WP_277580877.1">
    <property type="nucleotide sequence ID" value="NZ_JAMBPV010000002.1"/>
</dbReference>
<dbReference type="GO" id="GO:0000049">
    <property type="term" value="F:tRNA binding"/>
    <property type="evidence" value="ECO:0007669"/>
    <property type="project" value="UniProtKB-KW"/>
</dbReference>
<evidence type="ECO:0000256" key="12">
    <source>
        <dbReference type="ARBA" id="ARBA00024779"/>
    </source>
</evidence>
<keyword evidence="9 14" id="KW-0694">RNA-binding</keyword>
<evidence type="ECO:0000256" key="5">
    <source>
        <dbReference type="ARBA" id="ARBA00022723"/>
    </source>
</evidence>
<comment type="subcellular location">
    <subcellularLocation>
        <location evidence="14">Cytoplasm</location>
    </subcellularLocation>
</comment>
<dbReference type="InterPro" id="IPR009000">
    <property type="entry name" value="Transl_B-barrel_sf"/>
</dbReference>
<dbReference type="EMBL" id="JAMBPX010000002">
    <property type="protein sequence ID" value="MDG0858258.1"/>
    <property type="molecule type" value="Genomic_DNA"/>
</dbReference>
<dbReference type="FunFam" id="3.30.980.10:FF:000004">
    <property type="entry name" value="Alanine--tRNA ligase, cytoplasmic"/>
    <property type="match status" value="1"/>
</dbReference>
<dbReference type="FunFam" id="2.40.30.130:FF:000001">
    <property type="entry name" value="Alanine--tRNA ligase"/>
    <property type="match status" value="1"/>
</dbReference>
<dbReference type="InterPro" id="IPR018164">
    <property type="entry name" value="Ala-tRNA-synth_IIc_N"/>
</dbReference>
<comment type="function">
    <text evidence="12 14">Catalyzes the attachment of alanine to tRNA(Ala) in a two-step reaction: alanine is first activated by ATP to form Ala-AMP and then transferred to the acceptor end of tRNA(Ala). Also edits incorrectly charged Ser-tRNA(Ala) and Gly-tRNA(Ala) via its editing domain.</text>
</comment>
<feature type="domain" description="Alanyl-transfer RNA synthetases family profile" evidence="16">
    <location>
        <begin position="4"/>
        <end position="710"/>
    </location>
</feature>
<evidence type="ECO:0000256" key="4">
    <source>
        <dbReference type="ARBA" id="ARBA00022598"/>
    </source>
</evidence>
<feature type="binding site" evidence="14">
    <location>
        <position position="565"/>
    </location>
    <ligand>
        <name>Zn(2+)</name>
        <dbReference type="ChEBI" id="CHEBI:29105"/>
    </ligand>
</feature>
<dbReference type="FunFam" id="3.30.930.10:FF:000046">
    <property type="entry name" value="Alanine--tRNA ligase"/>
    <property type="match status" value="1"/>
</dbReference>
<dbReference type="InterPro" id="IPR002318">
    <property type="entry name" value="Ala-tRNA-lgiase_IIc"/>
</dbReference>
<dbReference type="SUPFAM" id="SSF101353">
    <property type="entry name" value="Putative anticodon-binding domain of alanyl-tRNA synthetase (AlaRS)"/>
    <property type="match status" value="1"/>
</dbReference>
<organism evidence="17 18">
    <name type="scientific">Staphylococcus equorum</name>
    <dbReference type="NCBI Taxonomy" id="246432"/>
    <lineage>
        <taxon>Bacteria</taxon>
        <taxon>Bacillati</taxon>
        <taxon>Bacillota</taxon>
        <taxon>Bacilli</taxon>
        <taxon>Bacillales</taxon>
        <taxon>Staphylococcaceae</taxon>
        <taxon>Staphylococcus</taxon>
    </lineage>
</organism>
<dbReference type="CDD" id="cd00673">
    <property type="entry name" value="AlaRS_core"/>
    <property type="match status" value="1"/>
</dbReference>
<dbReference type="InterPro" id="IPR018162">
    <property type="entry name" value="Ala-tRNA-ligase_IIc_anticod-bd"/>
</dbReference>
<dbReference type="HAMAP" id="MF_00036_B">
    <property type="entry name" value="Ala_tRNA_synth_B"/>
    <property type="match status" value="1"/>
</dbReference>
<accession>A0A9X4L833</accession>
<dbReference type="Pfam" id="PF07973">
    <property type="entry name" value="tRNA_SAD"/>
    <property type="match status" value="1"/>
</dbReference>
<comment type="domain">
    <text evidence="14">Consists of three domains; the N-terminal catalytic domain, the editing domain and the C-terminal C-Ala domain. The editing domain removes incorrectly charged amino acids, while the C-Ala domain, along with tRNA(Ala), serves as a bridge to cooperatively bring together the editing and aminoacylation centers thus stimulating deacylation of misacylated tRNAs.</text>
</comment>
<name>A0A9X4L833_9STAP</name>
<evidence type="ECO:0000259" key="16">
    <source>
        <dbReference type="PROSITE" id="PS50860"/>
    </source>
</evidence>
<dbReference type="Gene3D" id="3.30.980.10">
    <property type="entry name" value="Threonyl-trna Synthetase, Chain A, domain 2"/>
    <property type="match status" value="1"/>
</dbReference>
<proteinExistence type="inferred from homology"/>
<evidence type="ECO:0000256" key="13">
    <source>
        <dbReference type="ARBA" id="ARBA00048300"/>
    </source>
</evidence>
<evidence type="ECO:0000256" key="8">
    <source>
        <dbReference type="ARBA" id="ARBA00022840"/>
    </source>
</evidence>